<proteinExistence type="predicted"/>
<evidence type="ECO:0000313" key="3">
    <source>
        <dbReference type="EMBL" id="CAB5076702.1"/>
    </source>
</evidence>
<organism evidence="1">
    <name type="scientific">freshwater metagenome</name>
    <dbReference type="NCBI Taxonomy" id="449393"/>
    <lineage>
        <taxon>unclassified sequences</taxon>
        <taxon>metagenomes</taxon>
        <taxon>ecological metagenomes</taxon>
    </lineage>
</organism>
<gene>
    <name evidence="1" type="ORF">UFOPK2342_01660</name>
    <name evidence="2" type="ORF">UFOPK2423_01746</name>
    <name evidence="3" type="ORF">UFOPK4367_01064</name>
</gene>
<evidence type="ECO:0000313" key="2">
    <source>
        <dbReference type="EMBL" id="CAB4711403.1"/>
    </source>
</evidence>
<sequence length="505" mass="52375">MRRPLALAVTFLIFLGGFDSATAAAVIKPGGTCPKAGAIQSYAGKSYVCAKKGTKLTWILVSTPIVVKPTSPAPSTTPNPVPVVTQAPITIETQAPISPKIPAELSYLENVLGEPLFTVIGIPNDICQIVTTQTNGTGVKQAVILDDFGKYQFTLTKSGLGTSATVQAKCTKSGEALAAYEAPKPVVKSVKVTNFPATVAPGQVVKYQVSGSIDDQCSQQSMYPGSAATSKNISLGKTGTLENTLTIGSATGLLQIEIICKVSGNTGISSQVEYAIVKLTIGGIPTQMAPLEKFTWTLKATPNDTCEISTTFPGQSATTQSLTLKTAGTASTPVTLGSRTGQLIYSITCAKSGSAIAISNVSSSTATTPAPTVPAPTVPAPTTSTSGRLSKICVGADPGVPFATGCQSNTYPLWSLSFCSPRSTSGAWSLYSGSEPASATQVAKDSGLDSPSICSDPSKPLWITLGDMIPTRITTAQSFLYFVRWAYILNGKVVTKDYPVRISVS</sequence>
<accession>A0A6J6NRW1</accession>
<dbReference type="EMBL" id="CAFBRC010000072">
    <property type="protein sequence ID" value="CAB5076702.1"/>
    <property type="molecule type" value="Genomic_DNA"/>
</dbReference>
<reference evidence="1" key="1">
    <citation type="submission" date="2020-05" db="EMBL/GenBank/DDBJ databases">
        <authorList>
            <person name="Chiriac C."/>
            <person name="Salcher M."/>
            <person name="Ghai R."/>
            <person name="Kavagutti S V."/>
        </authorList>
    </citation>
    <scope>NUCLEOTIDE SEQUENCE</scope>
</reference>
<name>A0A6J6NRW1_9ZZZZ</name>
<protein>
    <submittedName>
        <fullName evidence="1">Unannotated protein</fullName>
    </submittedName>
</protein>
<dbReference type="EMBL" id="CAEZXB010000055">
    <property type="protein sequence ID" value="CAB4689127.1"/>
    <property type="molecule type" value="Genomic_DNA"/>
</dbReference>
<dbReference type="EMBL" id="CAEZXN010000080">
    <property type="protein sequence ID" value="CAB4711403.1"/>
    <property type="molecule type" value="Genomic_DNA"/>
</dbReference>
<evidence type="ECO:0000313" key="1">
    <source>
        <dbReference type="EMBL" id="CAB4689127.1"/>
    </source>
</evidence>
<dbReference type="AlphaFoldDB" id="A0A6J6NRW1"/>